<keyword evidence="5 7" id="KW-1133">Transmembrane helix</keyword>
<keyword evidence="10" id="KW-1185">Reference proteome</keyword>
<dbReference type="SUPFAM" id="SSF53448">
    <property type="entry name" value="Nucleotide-diphospho-sugar transferases"/>
    <property type="match status" value="1"/>
</dbReference>
<keyword evidence="4 7" id="KW-0812">Transmembrane</keyword>
<dbReference type="EMBL" id="BMNL01000002">
    <property type="protein sequence ID" value="GGP20639.1"/>
    <property type="molecule type" value="Genomic_DNA"/>
</dbReference>
<feature type="domain" description="Glycosyltransferase 2-like" evidence="8">
    <location>
        <begin position="52"/>
        <end position="222"/>
    </location>
</feature>
<dbReference type="OrthoDB" id="43988at2157"/>
<dbReference type="CDD" id="cd06423">
    <property type="entry name" value="CESA_like"/>
    <property type="match status" value="1"/>
</dbReference>
<dbReference type="PANTHER" id="PTHR43867:SF2">
    <property type="entry name" value="CELLULOSE SYNTHASE CATALYTIC SUBUNIT A [UDP-FORMING]"/>
    <property type="match status" value="1"/>
</dbReference>
<accession>A0A830GY42</accession>
<feature type="transmembrane region" description="Helical" evidence="7">
    <location>
        <begin position="376"/>
        <end position="399"/>
    </location>
</feature>
<dbReference type="InterPro" id="IPR029044">
    <property type="entry name" value="Nucleotide-diphossugar_trans"/>
</dbReference>
<dbReference type="InterPro" id="IPR001173">
    <property type="entry name" value="Glyco_trans_2-like"/>
</dbReference>
<keyword evidence="2" id="KW-0328">Glycosyltransferase</keyword>
<evidence type="ECO:0000256" key="1">
    <source>
        <dbReference type="ARBA" id="ARBA00004141"/>
    </source>
</evidence>
<dbReference type="Proteomes" id="UP000610960">
    <property type="component" value="Unassembled WGS sequence"/>
</dbReference>
<dbReference type="Pfam" id="PF00535">
    <property type="entry name" value="Glycos_transf_2"/>
    <property type="match status" value="1"/>
</dbReference>
<dbReference type="GO" id="GO:0016757">
    <property type="term" value="F:glycosyltransferase activity"/>
    <property type="evidence" value="ECO:0007669"/>
    <property type="project" value="UniProtKB-KW"/>
</dbReference>
<reference evidence="9" key="2">
    <citation type="submission" date="2020-09" db="EMBL/GenBank/DDBJ databases">
        <authorList>
            <person name="Sun Q."/>
            <person name="Ohkuma M."/>
        </authorList>
    </citation>
    <scope>NUCLEOTIDE SEQUENCE</scope>
    <source>
        <strain evidence="9">JCM 10088</strain>
    </source>
</reference>
<protein>
    <submittedName>
        <fullName evidence="9">Glycosyl transferase family 2</fullName>
    </submittedName>
</protein>
<organism evidence="9 10">
    <name type="scientific">Thermocladium modestius</name>
    <dbReference type="NCBI Taxonomy" id="62609"/>
    <lineage>
        <taxon>Archaea</taxon>
        <taxon>Thermoproteota</taxon>
        <taxon>Thermoprotei</taxon>
        <taxon>Thermoproteales</taxon>
        <taxon>Thermoproteaceae</taxon>
        <taxon>Thermocladium</taxon>
    </lineage>
</organism>
<feature type="transmembrane region" description="Helical" evidence="7">
    <location>
        <begin position="334"/>
        <end position="355"/>
    </location>
</feature>
<dbReference type="PANTHER" id="PTHR43867">
    <property type="entry name" value="CELLULOSE SYNTHASE CATALYTIC SUBUNIT A [UDP-FORMING]"/>
    <property type="match status" value="1"/>
</dbReference>
<dbReference type="AlphaFoldDB" id="A0A830GY42"/>
<evidence type="ECO:0000256" key="6">
    <source>
        <dbReference type="ARBA" id="ARBA00023136"/>
    </source>
</evidence>
<dbReference type="InterPro" id="IPR050321">
    <property type="entry name" value="Glycosyltr_2/OpgH_subfam"/>
</dbReference>
<evidence type="ECO:0000256" key="3">
    <source>
        <dbReference type="ARBA" id="ARBA00022679"/>
    </source>
</evidence>
<sequence length="467" mass="51860">MIVALAAVMAITVILWLPTLLLTINEMIYYSAYLHRRREGEHVNENPLGRLSVIVPVKGEPLSLVSRLIASLEKVEWDKDDMELLMVSDDEEDEFAELERHVASMKPTFKVKIIRREKPSGGRTGALNEGLKHASGDYVLVIDVDSEVDPLFPRRAATLAKGDVAAVVSRWRGRNFDTLVSQAVSASMDFTVDCLWGGRQALGLPLYVIGSGTLFRADVLRKLGGWCPLAPQDDMDMGTKILRAGLKVKFLELTTLVENPSTYSVFRYQQSKWAYGTADVLRRRLWDVLRSPVGLWARLDSAAFLMQYMAIPTLFLAILVAGLGSALLRIDVMVLLWPLAAIHMSLLVVSSAFYGDSLKRRGFDGITAMIYAGRSSAIMGALAPHLLVASFKGLLRLPMHWRVTPKGRAVTMKGAPLEVFALSIFTAILLVNLALGNWLTSLFLLIMDLPYAYVMARFAHDILARNR</sequence>
<gene>
    <name evidence="9" type="ORF">GCM10007981_09530</name>
</gene>
<evidence type="ECO:0000259" key="8">
    <source>
        <dbReference type="Pfam" id="PF00535"/>
    </source>
</evidence>
<name>A0A830GY42_9CREN</name>
<evidence type="ECO:0000256" key="4">
    <source>
        <dbReference type="ARBA" id="ARBA00022692"/>
    </source>
</evidence>
<evidence type="ECO:0000313" key="9">
    <source>
        <dbReference type="EMBL" id="GGP20639.1"/>
    </source>
</evidence>
<feature type="transmembrane region" description="Helical" evidence="7">
    <location>
        <begin position="308"/>
        <end position="328"/>
    </location>
</feature>
<keyword evidence="6 7" id="KW-0472">Membrane</keyword>
<dbReference type="GO" id="GO:0016020">
    <property type="term" value="C:membrane"/>
    <property type="evidence" value="ECO:0007669"/>
    <property type="project" value="UniProtKB-SubCell"/>
</dbReference>
<evidence type="ECO:0000256" key="7">
    <source>
        <dbReference type="SAM" id="Phobius"/>
    </source>
</evidence>
<evidence type="ECO:0000313" key="10">
    <source>
        <dbReference type="Proteomes" id="UP000610960"/>
    </source>
</evidence>
<reference evidence="9" key="1">
    <citation type="journal article" date="2014" name="Int. J. Syst. Evol. Microbiol.">
        <title>Complete genome sequence of Corynebacterium casei LMG S-19264T (=DSM 44701T), isolated from a smear-ripened cheese.</title>
        <authorList>
            <consortium name="US DOE Joint Genome Institute (JGI-PGF)"/>
            <person name="Walter F."/>
            <person name="Albersmeier A."/>
            <person name="Kalinowski J."/>
            <person name="Ruckert C."/>
        </authorList>
    </citation>
    <scope>NUCLEOTIDE SEQUENCE</scope>
    <source>
        <strain evidence="9">JCM 10088</strain>
    </source>
</reference>
<comment type="caution">
    <text evidence="9">The sequence shown here is derived from an EMBL/GenBank/DDBJ whole genome shotgun (WGS) entry which is preliminary data.</text>
</comment>
<proteinExistence type="predicted"/>
<keyword evidence="3 9" id="KW-0808">Transferase</keyword>
<dbReference type="RefSeq" id="WP_188596276.1">
    <property type="nucleotide sequence ID" value="NZ_BMNL01000002.1"/>
</dbReference>
<evidence type="ECO:0000256" key="5">
    <source>
        <dbReference type="ARBA" id="ARBA00022989"/>
    </source>
</evidence>
<dbReference type="Gene3D" id="3.90.550.10">
    <property type="entry name" value="Spore Coat Polysaccharide Biosynthesis Protein SpsA, Chain A"/>
    <property type="match status" value="1"/>
</dbReference>
<feature type="transmembrane region" description="Helical" evidence="7">
    <location>
        <begin position="419"/>
        <end position="447"/>
    </location>
</feature>
<comment type="subcellular location">
    <subcellularLocation>
        <location evidence="1">Membrane</location>
        <topology evidence="1">Multi-pass membrane protein</topology>
    </subcellularLocation>
</comment>
<feature type="transmembrane region" description="Helical" evidence="7">
    <location>
        <begin position="6"/>
        <end position="28"/>
    </location>
</feature>
<evidence type="ECO:0000256" key="2">
    <source>
        <dbReference type="ARBA" id="ARBA00022676"/>
    </source>
</evidence>